<feature type="transmembrane region" description="Helical" evidence="1">
    <location>
        <begin position="27"/>
        <end position="48"/>
    </location>
</feature>
<dbReference type="PROSITE" id="PS51257">
    <property type="entry name" value="PROKAR_LIPOPROTEIN"/>
    <property type="match status" value="1"/>
</dbReference>
<evidence type="ECO:0000313" key="2">
    <source>
        <dbReference type="EMBL" id="KAL2794871.1"/>
    </source>
</evidence>
<comment type="caution">
    <text evidence="2">The sequence shown here is derived from an EMBL/GenBank/DDBJ whole genome shotgun (WGS) entry which is preliminary data.</text>
</comment>
<keyword evidence="3" id="KW-1185">Reference proteome</keyword>
<name>A0ABR4G7B1_9EURO</name>
<dbReference type="Proteomes" id="UP001610563">
    <property type="component" value="Unassembled WGS sequence"/>
</dbReference>
<keyword evidence="1" id="KW-0472">Membrane</keyword>
<evidence type="ECO:0000256" key="1">
    <source>
        <dbReference type="SAM" id="Phobius"/>
    </source>
</evidence>
<keyword evidence="1" id="KW-1133">Transmembrane helix</keyword>
<accession>A0ABR4G7B1</accession>
<reference evidence="2 3" key="1">
    <citation type="submission" date="2024-07" db="EMBL/GenBank/DDBJ databases">
        <title>Section-level genome sequencing and comparative genomics of Aspergillus sections Usti and Cavernicolus.</title>
        <authorList>
            <consortium name="Lawrence Berkeley National Laboratory"/>
            <person name="Nybo J.L."/>
            <person name="Vesth T.C."/>
            <person name="Theobald S."/>
            <person name="Frisvad J.C."/>
            <person name="Larsen T.O."/>
            <person name="Kjaerboelling I."/>
            <person name="Rothschild-Mancinelli K."/>
            <person name="Lyhne E.K."/>
            <person name="Kogle M.E."/>
            <person name="Barry K."/>
            <person name="Clum A."/>
            <person name="Na H."/>
            <person name="Ledsgaard L."/>
            <person name="Lin J."/>
            <person name="Lipzen A."/>
            <person name="Kuo A."/>
            <person name="Riley R."/>
            <person name="Mondo S."/>
            <person name="Labutti K."/>
            <person name="Haridas S."/>
            <person name="Pangalinan J."/>
            <person name="Salamov A.A."/>
            <person name="Simmons B.A."/>
            <person name="Magnuson J.K."/>
            <person name="Chen J."/>
            <person name="Drula E."/>
            <person name="Henrissat B."/>
            <person name="Wiebenga A."/>
            <person name="Lubbers R.J."/>
            <person name="Gomes A.C."/>
            <person name="Makela M.R."/>
            <person name="Stajich J."/>
            <person name="Grigoriev I.V."/>
            <person name="Mortensen U.H."/>
            <person name="De Vries R.P."/>
            <person name="Baker S.E."/>
            <person name="Andersen M.R."/>
        </authorList>
    </citation>
    <scope>NUCLEOTIDE SEQUENCE [LARGE SCALE GENOMIC DNA]</scope>
    <source>
        <strain evidence="2 3">CBS 209.92</strain>
    </source>
</reference>
<evidence type="ECO:0000313" key="3">
    <source>
        <dbReference type="Proteomes" id="UP001610563"/>
    </source>
</evidence>
<proteinExistence type="predicted"/>
<protein>
    <submittedName>
        <fullName evidence="2">Uncharacterized protein</fullName>
    </submittedName>
</protein>
<dbReference type="EMBL" id="JBFTWV010000040">
    <property type="protein sequence ID" value="KAL2794871.1"/>
    <property type="molecule type" value="Genomic_DNA"/>
</dbReference>
<sequence>MSLLRNLLHRADRPHIPPHLPGSLASVIWFVTACCVMRAVSMTLLWVIPRALKSLCSAWPTKYALLSTI</sequence>
<keyword evidence="1" id="KW-0812">Transmembrane</keyword>
<gene>
    <name evidence="2" type="ORF">BJX66DRAFT_302957</name>
</gene>
<organism evidence="2 3">
    <name type="scientific">Aspergillus keveii</name>
    <dbReference type="NCBI Taxonomy" id="714993"/>
    <lineage>
        <taxon>Eukaryota</taxon>
        <taxon>Fungi</taxon>
        <taxon>Dikarya</taxon>
        <taxon>Ascomycota</taxon>
        <taxon>Pezizomycotina</taxon>
        <taxon>Eurotiomycetes</taxon>
        <taxon>Eurotiomycetidae</taxon>
        <taxon>Eurotiales</taxon>
        <taxon>Aspergillaceae</taxon>
        <taxon>Aspergillus</taxon>
        <taxon>Aspergillus subgen. Nidulantes</taxon>
    </lineage>
</organism>